<evidence type="ECO:0000256" key="8">
    <source>
        <dbReference type="ARBA" id="ARBA00038436"/>
    </source>
</evidence>
<gene>
    <name evidence="11" type="ORF">PZA18_06860</name>
</gene>
<dbReference type="RefSeq" id="WP_284100072.1">
    <property type="nucleotide sequence ID" value="NZ_JARRAF010000006.1"/>
</dbReference>
<dbReference type="PANTHER" id="PTHR35011">
    <property type="entry name" value="2,3-DIKETO-L-GULONATE TRAP TRANSPORTER SMALL PERMEASE PROTEIN YIAM"/>
    <property type="match status" value="1"/>
</dbReference>
<evidence type="ECO:0000256" key="5">
    <source>
        <dbReference type="ARBA" id="ARBA00022692"/>
    </source>
</evidence>
<evidence type="ECO:0000256" key="9">
    <source>
        <dbReference type="RuleBase" id="RU369079"/>
    </source>
</evidence>
<comment type="similarity">
    <text evidence="8 9">Belongs to the TRAP transporter small permease family.</text>
</comment>
<comment type="subcellular location">
    <subcellularLocation>
        <location evidence="1 9">Cell inner membrane</location>
        <topology evidence="1 9">Multi-pass membrane protein</topology>
    </subcellularLocation>
</comment>
<dbReference type="InterPro" id="IPR007387">
    <property type="entry name" value="TRAP_DctQ"/>
</dbReference>
<feature type="transmembrane region" description="Helical" evidence="9">
    <location>
        <begin position="21"/>
        <end position="41"/>
    </location>
</feature>
<proteinExistence type="inferred from homology"/>
<keyword evidence="6 9" id="KW-1133">Transmembrane helix</keyword>
<feature type="domain" description="Tripartite ATP-independent periplasmic transporters DctQ component" evidence="10">
    <location>
        <begin position="29"/>
        <end position="161"/>
    </location>
</feature>
<feature type="transmembrane region" description="Helical" evidence="9">
    <location>
        <begin position="53"/>
        <end position="70"/>
    </location>
</feature>
<keyword evidence="7 9" id="KW-0472">Membrane</keyword>
<dbReference type="InterPro" id="IPR055348">
    <property type="entry name" value="DctQ"/>
</dbReference>
<dbReference type="PANTHER" id="PTHR35011:SF4">
    <property type="entry name" value="SLL1102 PROTEIN"/>
    <property type="match status" value="1"/>
</dbReference>
<comment type="function">
    <text evidence="9">Part of the tripartite ATP-independent periplasmic (TRAP) transport system.</text>
</comment>
<reference evidence="11" key="1">
    <citation type="submission" date="2023-03" db="EMBL/GenBank/DDBJ databases">
        <title>Chitinimonas shenzhenensis gen. nov., sp. nov., a novel member of family Burkholderiaceae isolated from activated sludge collected in Shen Zhen, China.</title>
        <authorList>
            <person name="Wang X."/>
        </authorList>
    </citation>
    <scope>NUCLEOTIDE SEQUENCE</scope>
    <source>
        <strain evidence="11">DQS-5</strain>
    </source>
</reference>
<evidence type="ECO:0000256" key="6">
    <source>
        <dbReference type="ARBA" id="ARBA00022989"/>
    </source>
</evidence>
<evidence type="ECO:0000256" key="1">
    <source>
        <dbReference type="ARBA" id="ARBA00004429"/>
    </source>
</evidence>
<feature type="transmembrane region" description="Helical" evidence="9">
    <location>
        <begin position="91"/>
        <end position="114"/>
    </location>
</feature>
<evidence type="ECO:0000259" key="10">
    <source>
        <dbReference type="Pfam" id="PF04290"/>
    </source>
</evidence>
<name>A0ABT7DUL3_9NEIS</name>
<accession>A0ABT7DUL3</accession>
<dbReference type="EMBL" id="JARRAF010000006">
    <property type="protein sequence ID" value="MDK2123767.1"/>
    <property type="molecule type" value="Genomic_DNA"/>
</dbReference>
<keyword evidence="5 9" id="KW-0812">Transmembrane</keyword>
<keyword evidence="4 9" id="KW-0997">Cell inner membrane</keyword>
<feature type="transmembrane region" description="Helical" evidence="9">
    <location>
        <begin position="134"/>
        <end position="154"/>
    </location>
</feature>
<evidence type="ECO:0000313" key="11">
    <source>
        <dbReference type="EMBL" id="MDK2123767.1"/>
    </source>
</evidence>
<protein>
    <recommendedName>
        <fullName evidence="9">TRAP transporter small permease protein</fullName>
    </recommendedName>
</protein>
<organism evidence="11 12">
    <name type="scientific">Parachitinimonas caeni</name>
    <dbReference type="NCBI Taxonomy" id="3031301"/>
    <lineage>
        <taxon>Bacteria</taxon>
        <taxon>Pseudomonadati</taxon>
        <taxon>Pseudomonadota</taxon>
        <taxon>Betaproteobacteria</taxon>
        <taxon>Neisseriales</taxon>
        <taxon>Chitinibacteraceae</taxon>
        <taxon>Parachitinimonas</taxon>
    </lineage>
</organism>
<keyword evidence="2 9" id="KW-0813">Transport</keyword>
<evidence type="ECO:0000256" key="2">
    <source>
        <dbReference type="ARBA" id="ARBA00022448"/>
    </source>
</evidence>
<comment type="caution">
    <text evidence="11">The sequence shown here is derived from an EMBL/GenBank/DDBJ whole genome shotgun (WGS) entry which is preliminary data.</text>
</comment>
<evidence type="ECO:0000256" key="4">
    <source>
        <dbReference type="ARBA" id="ARBA00022519"/>
    </source>
</evidence>
<comment type="subunit">
    <text evidence="9">The complex comprises the extracytoplasmic solute receptor protein and the two transmembrane proteins.</text>
</comment>
<sequence>MHALLRLSKLIDATNEYIGRFARWLVLVMTLICAGNALFRYTFNNSSNGFLEIQWYLFSAVFLLGGGYTLRHNEHIRIDILTGRLSRKGQAWIDIAGGLLFLMPMAILMVYFGWPIFLDAFVKNEMSSDAGGLIRWPVLLLIPVGFSLLTLQAISEIIKRIAFINDLIPDPSEKPNKAEEPV</sequence>
<evidence type="ECO:0000256" key="3">
    <source>
        <dbReference type="ARBA" id="ARBA00022475"/>
    </source>
</evidence>
<dbReference type="Proteomes" id="UP001172778">
    <property type="component" value="Unassembled WGS sequence"/>
</dbReference>
<keyword evidence="3" id="KW-1003">Cell membrane</keyword>
<dbReference type="Pfam" id="PF04290">
    <property type="entry name" value="DctQ"/>
    <property type="match status" value="1"/>
</dbReference>
<evidence type="ECO:0000256" key="7">
    <source>
        <dbReference type="ARBA" id="ARBA00023136"/>
    </source>
</evidence>
<evidence type="ECO:0000313" key="12">
    <source>
        <dbReference type="Proteomes" id="UP001172778"/>
    </source>
</evidence>
<keyword evidence="12" id="KW-1185">Reference proteome</keyword>